<feature type="transmembrane region" description="Helical" evidence="1">
    <location>
        <begin position="132"/>
        <end position="152"/>
    </location>
</feature>
<evidence type="ECO:0000313" key="3">
    <source>
        <dbReference type="Proteomes" id="UP000319143"/>
    </source>
</evidence>
<name>A0A5C6DZM8_9BACT</name>
<feature type="transmembrane region" description="Helical" evidence="1">
    <location>
        <begin position="228"/>
        <end position="248"/>
    </location>
</feature>
<accession>A0A5C6DZM8</accession>
<comment type="caution">
    <text evidence="2">The sequence shown here is derived from an EMBL/GenBank/DDBJ whole genome shotgun (WGS) entry which is preliminary data.</text>
</comment>
<dbReference type="InterPro" id="IPR010390">
    <property type="entry name" value="ABC-2_transporter-like"/>
</dbReference>
<feature type="transmembrane region" description="Helical" evidence="1">
    <location>
        <begin position="77"/>
        <end position="95"/>
    </location>
</feature>
<feature type="transmembrane region" description="Helical" evidence="1">
    <location>
        <begin position="38"/>
        <end position="57"/>
    </location>
</feature>
<proteinExistence type="predicted"/>
<keyword evidence="1" id="KW-0812">Transmembrane</keyword>
<dbReference type="Proteomes" id="UP000319143">
    <property type="component" value="Unassembled WGS sequence"/>
</dbReference>
<feature type="transmembrane region" description="Helical" evidence="1">
    <location>
        <begin position="260"/>
        <end position="281"/>
    </location>
</feature>
<dbReference type="PANTHER" id="PTHR36833:SF2">
    <property type="entry name" value="SLR0610 PROTEIN"/>
    <property type="match status" value="1"/>
</dbReference>
<keyword evidence="3" id="KW-1185">Reference proteome</keyword>
<gene>
    <name evidence="2" type="ORF">Poly41_03780</name>
</gene>
<evidence type="ECO:0000313" key="2">
    <source>
        <dbReference type="EMBL" id="TWU42082.1"/>
    </source>
</evidence>
<dbReference type="AlphaFoldDB" id="A0A5C6DZM8"/>
<dbReference type="PANTHER" id="PTHR36833">
    <property type="entry name" value="SLR0610 PROTEIN-RELATED"/>
    <property type="match status" value="1"/>
</dbReference>
<organism evidence="2 3">
    <name type="scientific">Novipirellula artificiosorum</name>
    <dbReference type="NCBI Taxonomy" id="2528016"/>
    <lineage>
        <taxon>Bacteria</taxon>
        <taxon>Pseudomonadati</taxon>
        <taxon>Planctomycetota</taxon>
        <taxon>Planctomycetia</taxon>
        <taxon>Pirellulales</taxon>
        <taxon>Pirellulaceae</taxon>
        <taxon>Novipirellula</taxon>
    </lineage>
</organism>
<keyword evidence="1" id="KW-1133">Transmembrane helix</keyword>
<dbReference type="OrthoDB" id="3818833at2"/>
<dbReference type="RefSeq" id="WP_146524204.1">
    <property type="nucleotide sequence ID" value="NZ_SJPV01000001.1"/>
</dbReference>
<keyword evidence="1" id="KW-0472">Membrane</keyword>
<reference evidence="2 3" key="1">
    <citation type="submission" date="2019-02" db="EMBL/GenBank/DDBJ databases">
        <title>Deep-cultivation of Planctomycetes and their phenomic and genomic characterization uncovers novel biology.</title>
        <authorList>
            <person name="Wiegand S."/>
            <person name="Jogler M."/>
            <person name="Boedeker C."/>
            <person name="Pinto D."/>
            <person name="Vollmers J."/>
            <person name="Rivas-Marin E."/>
            <person name="Kohn T."/>
            <person name="Peeters S.H."/>
            <person name="Heuer A."/>
            <person name="Rast P."/>
            <person name="Oberbeckmann S."/>
            <person name="Bunk B."/>
            <person name="Jeske O."/>
            <person name="Meyerdierks A."/>
            <person name="Storesund J.E."/>
            <person name="Kallscheuer N."/>
            <person name="Luecker S."/>
            <person name="Lage O.M."/>
            <person name="Pohl T."/>
            <person name="Merkel B.J."/>
            <person name="Hornburger P."/>
            <person name="Mueller R.-W."/>
            <person name="Bruemmer F."/>
            <person name="Labrenz M."/>
            <person name="Spormann A.M."/>
            <person name="Op Den Camp H."/>
            <person name="Overmann J."/>
            <person name="Amann R."/>
            <person name="Jetten M.S.M."/>
            <person name="Mascher T."/>
            <person name="Medema M.H."/>
            <person name="Devos D.P."/>
            <person name="Kaster A.-K."/>
            <person name="Ovreas L."/>
            <person name="Rohde M."/>
            <person name="Galperin M.Y."/>
            <person name="Jogler C."/>
        </authorList>
    </citation>
    <scope>NUCLEOTIDE SEQUENCE [LARGE SCALE GENOMIC DNA]</scope>
    <source>
        <strain evidence="2 3">Poly41</strain>
    </source>
</reference>
<protein>
    <recommendedName>
        <fullName evidence="4">ABC-2 family transporter protein</fullName>
    </recommendedName>
</protein>
<evidence type="ECO:0008006" key="4">
    <source>
        <dbReference type="Google" id="ProtNLM"/>
    </source>
</evidence>
<feature type="transmembrane region" description="Helical" evidence="1">
    <location>
        <begin position="164"/>
        <end position="188"/>
    </location>
</feature>
<dbReference type="Pfam" id="PF06182">
    <property type="entry name" value="ABC2_membrane_6"/>
    <property type="match status" value="1"/>
</dbReference>
<evidence type="ECO:0000256" key="1">
    <source>
        <dbReference type="SAM" id="Phobius"/>
    </source>
</evidence>
<sequence>MDDPATKESKPVGPNYWKVFLTFASNSLVRDMTFRVNFFLQCVSSIGWTLMNVGFYLIIFQYTGSIGEDTGWDRDKFFVFLATTWFVNSLVQAFFMPNAQEFSELIRTGGLDFALLKPIDTQFLISFRRIDWSALSNFVAGIVIAAIALYSLATREVNPMIPSLISVLLYFVFVVCGVLIMYSLMISLSATSIWLGRNQTLYNFWFYITNFSRYPMEIYDRGWGKPLYGFFTFVIPVLLVVNVPARLLARPIDPRTDWEWMLVGWALVATLVSLATSRWIFKKALLSYRSASS</sequence>
<dbReference type="EMBL" id="SJPV01000001">
    <property type="protein sequence ID" value="TWU42082.1"/>
    <property type="molecule type" value="Genomic_DNA"/>
</dbReference>